<dbReference type="EMBL" id="RFFM01000007">
    <property type="protein sequence ID" value="RMH88076.1"/>
    <property type="molecule type" value="Genomic_DNA"/>
</dbReference>
<gene>
    <name evidence="8 10" type="primary">msrQ</name>
    <name evidence="10" type="ORF">EA797_19880</name>
</gene>
<evidence type="ECO:0000313" key="10">
    <source>
        <dbReference type="EMBL" id="RMH88076.1"/>
    </source>
</evidence>
<dbReference type="AlphaFoldDB" id="A0A3M2HEA8"/>
<evidence type="ECO:0000256" key="8">
    <source>
        <dbReference type="HAMAP-Rule" id="MF_01207"/>
    </source>
</evidence>
<keyword evidence="8" id="KW-0288">FMN</keyword>
<comment type="cofactor">
    <cofactor evidence="8">
        <name>FMN</name>
        <dbReference type="ChEBI" id="CHEBI:58210"/>
    </cofactor>
    <text evidence="8">Binds 1 FMN per subunit.</text>
</comment>
<evidence type="ECO:0000256" key="4">
    <source>
        <dbReference type="ARBA" id="ARBA00022692"/>
    </source>
</evidence>
<organism evidence="10 11">
    <name type="scientific">Stutzerimonas zhaodongensis</name>
    <dbReference type="NCBI Taxonomy" id="1176257"/>
    <lineage>
        <taxon>Bacteria</taxon>
        <taxon>Pseudomonadati</taxon>
        <taxon>Pseudomonadota</taxon>
        <taxon>Gammaproteobacteria</taxon>
        <taxon>Pseudomonadales</taxon>
        <taxon>Pseudomonadaceae</taxon>
        <taxon>Stutzerimonas</taxon>
    </lineage>
</organism>
<dbReference type="InterPro" id="IPR013130">
    <property type="entry name" value="Fe3_Rdtase_TM_dom"/>
</dbReference>
<accession>A0A3M2HEA8</accession>
<evidence type="ECO:0000256" key="6">
    <source>
        <dbReference type="ARBA" id="ARBA00023004"/>
    </source>
</evidence>
<feature type="transmembrane region" description="Helical" evidence="8">
    <location>
        <begin position="44"/>
        <end position="63"/>
    </location>
</feature>
<keyword evidence="7 8" id="KW-0472">Membrane</keyword>
<protein>
    <recommendedName>
        <fullName evidence="8">Protein-methionine-sulfoxide reductase heme-binding subunit MsrQ</fullName>
    </recommendedName>
    <alternativeName>
        <fullName evidence="8">Flavocytochrome MsrQ</fullName>
    </alternativeName>
</protein>
<evidence type="ECO:0000256" key="2">
    <source>
        <dbReference type="ARBA" id="ARBA00022448"/>
    </source>
</evidence>
<dbReference type="GO" id="GO:0010181">
    <property type="term" value="F:FMN binding"/>
    <property type="evidence" value="ECO:0007669"/>
    <property type="project" value="UniProtKB-UniRule"/>
</dbReference>
<evidence type="ECO:0000256" key="7">
    <source>
        <dbReference type="ARBA" id="ARBA00023136"/>
    </source>
</evidence>
<keyword evidence="11" id="KW-1185">Reference proteome</keyword>
<comment type="subcellular location">
    <subcellularLocation>
        <location evidence="8">Cell membrane</location>
        <topology evidence="8">Multi-pass membrane protein</topology>
    </subcellularLocation>
    <subcellularLocation>
        <location evidence="1">Membrane</location>
        <topology evidence="1">Multi-pass membrane protein</topology>
    </subcellularLocation>
</comment>
<feature type="transmembrane region" description="Helical" evidence="8">
    <location>
        <begin position="75"/>
        <end position="95"/>
    </location>
</feature>
<evidence type="ECO:0000256" key="5">
    <source>
        <dbReference type="ARBA" id="ARBA00022989"/>
    </source>
</evidence>
<comment type="caution">
    <text evidence="8">Lacks conserved residue(s) required for the propagation of feature annotation.</text>
</comment>
<keyword evidence="8" id="KW-0249">Electron transport</keyword>
<dbReference type="HAMAP" id="MF_01207">
    <property type="entry name" value="MsrQ"/>
    <property type="match status" value="1"/>
</dbReference>
<comment type="subunit">
    <text evidence="8">Heterodimer of a catalytic subunit (MsrP) and a heme-binding subunit (MsrQ).</text>
</comment>
<name>A0A3M2HEA8_9GAMM</name>
<keyword evidence="4 8" id="KW-0812">Transmembrane</keyword>
<keyword evidence="2 8" id="KW-0813">Transport</keyword>
<dbReference type="RefSeq" id="WP_122168421.1">
    <property type="nucleotide sequence ID" value="NZ_JAMOIB010000022.1"/>
</dbReference>
<evidence type="ECO:0000259" key="9">
    <source>
        <dbReference type="Pfam" id="PF01794"/>
    </source>
</evidence>
<keyword evidence="8" id="KW-0285">Flavoprotein</keyword>
<keyword evidence="5 8" id="KW-1133">Transmembrane helix</keyword>
<dbReference type="NCBIfam" id="NF003831">
    <property type="entry name" value="PRK05419.1-2"/>
    <property type="match status" value="1"/>
</dbReference>
<keyword evidence="8" id="KW-0479">Metal-binding</keyword>
<dbReference type="GO" id="GO:0005886">
    <property type="term" value="C:plasma membrane"/>
    <property type="evidence" value="ECO:0007669"/>
    <property type="project" value="UniProtKB-SubCell"/>
</dbReference>
<dbReference type="InterPro" id="IPR022837">
    <property type="entry name" value="MsrQ-like"/>
</dbReference>
<comment type="cofactor">
    <cofactor evidence="8">
        <name>heme b</name>
        <dbReference type="ChEBI" id="CHEBI:60344"/>
    </cofactor>
    <text evidence="8">Binds 1 heme b (iron(II)-protoporphyrin IX) group per subunit.</text>
</comment>
<feature type="transmembrane region" description="Helical" evidence="8">
    <location>
        <begin position="110"/>
        <end position="127"/>
    </location>
</feature>
<dbReference type="GO" id="GO:0009055">
    <property type="term" value="F:electron transfer activity"/>
    <property type="evidence" value="ECO:0007669"/>
    <property type="project" value="UniProtKB-UniRule"/>
</dbReference>
<evidence type="ECO:0000256" key="1">
    <source>
        <dbReference type="ARBA" id="ARBA00004141"/>
    </source>
</evidence>
<dbReference type="GO" id="GO:0030091">
    <property type="term" value="P:protein repair"/>
    <property type="evidence" value="ECO:0007669"/>
    <property type="project" value="UniProtKB-UniRule"/>
</dbReference>
<keyword evidence="3 8" id="KW-0349">Heme</keyword>
<dbReference type="PANTHER" id="PTHR36964">
    <property type="entry name" value="PROTEIN-METHIONINE-SULFOXIDE REDUCTASE HEME-BINDING SUBUNIT MSRQ"/>
    <property type="match status" value="1"/>
</dbReference>
<keyword evidence="6 8" id="KW-0408">Iron</keyword>
<comment type="similarity">
    <text evidence="8">Belongs to the MsrQ family.</text>
</comment>
<comment type="caution">
    <text evidence="10">The sequence shown here is derived from an EMBL/GenBank/DDBJ whole genome shotgun (WGS) entry which is preliminary data.</text>
</comment>
<evidence type="ECO:0000313" key="11">
    <source>
        <dbReference type="Proteomes" id="UP000269774"/>
    </source>
</evidence>
<sequence length="212" mass="23696">MRYPRWRLLLFICAACLTCYWLYLGVTAALGPDPGKVLVDNLGQGALILLLCSLAMTPLQKLTGWAGWISFRRQLGLWAFAYGVLHLACYMYFLLGLDFSGFAAELADRPYIALGAIAMTGLLALAATSTRWSMRKLGKRWKKLHRLVYPTLIVALLHMLWVVRSDAGQWALFASIAAGLLFARLPAIQHCLVKYGSQVRNFVISKKTSNNR</sequence>
<comment type="function">
    <text evidence="8">Part of the MsrPQ system that repairs oxidized periplasmic proteins containing methionine sulfoxide residues (Met-O), using respiratory chain electrons. Thus protects these proteins from oxidative-stress damage caused by reactive species of oxygen and chlorine generated by the host defense mechanisms. MsrPQ is essential for the maintenance of envelope integrity under bleach stress, rescuing a wide series of structurally unrelated periplasmic proteins from methionine oxidation. MsrQ provides electrons for reduction to the reductase catalytic subunit MsrP, using the quinone pool of the respiratory chain.</text>
</comment>
<dbReference type="OrthoDB" id="9788328at2"/>
<feature type="domain" description="Ferric oxidoreductase" evidence="9">
    <location>
        <begin position="43"/>
        <end position="155"/>
    </location>
</feature>
<feature type="transmembrane region" description="Helical" evidence="8">
    <location>
        <begin position="147"/>
        <end position="164"/>
    </location>
</feature>
<dbReference type="PANTHER" id="PTHR36964:SF1">
    <property type="entry name" value="PROTEIN-METHIONINE-SULFOXIDE REDUCTASE HEME-BINDING SUBUNIT MSRQ"/>
    <property type="match status" value="1"/>
</dbReference>
<dbReference type="GO" id="GO:0016679">
    <property type="term" value="F:oxidoreductase activity, acting on diphenols and related substances as donors"/>
    <property type="evidence" value="ECO:0007669"/>
    <property type="project" value="TreeGrafter"/>
</dbReference>
<dbReference type="GO" id="GO:0046872">
    <property type="term" value="F:metal ion binding"/>
    <property type="evidence" value="ECO:0007669"/>
    <property type="project" value="UniProtKB-KW"/>
</dbReference>
<keyword evidence="8" id="KW-1003">Cell membrane</keyword>
<dbReference type="Pfam" id="PF01794">
    <property type="entry name" value="Ferric_reduct"/>
    <property type="match status" value="1"/>
</dbReference>
<dbReference type="Proteomes" id="UP000269774">
    <property type="component" value="Unassembled WGS sequence"/>
</dbReference>
<reference evidence="10 11" key="1">
    <citation type="submission" date="2018-10" db="EMBL/GenBank/DDBJ databases">
        <title>Pseudomonas zhaodongensis NEAU-ST5-21(T) genome.</title>
        <authorList>
            <person name="Peng J."/>
            <person name="Liu Z.-P."/>
        </authorList>
    </citation>
    <scope>NUCLEOTIDE SEQUENCE [LARGE SCALE GENOMIC DNA]</scope>
    <source>
        <strain evidence="10 11">NEAU-ST5-21</strain>
    </source>
</reference>
<feature type="transmembrane region" description="Helical" evidence="8">
    <location>
        <begin position="170"/>
        <end position="187"/>
    </location>
</feature>
<evidence type="ECO:0000256" key="3">
    <source>
        <dbReference type="ARBA" id="ARBA00022617"/>
    </source>
</evidence>
<proteinExistence type="inferred from homology"/>
<dbReference type="GO" id="GO:0020037">
    <property type="term" value="F:heme binding"/>
    <property type="evidence" value="ECO:0007669"/>
    <property type="project" value="UniProtKB-UniRule"/>
</dbReference>